<dbReference type="EMBL" id="APML01000042">
    <property type="protein sequence ID" value="ENH96463.1"/>
    <property type="molecule type" value="Genomic_DNA"/>
</dbReference>
<dbReference type="Proteomes" id="UP000012283">
    <property type="component" value="Unassembled WGS sequence"/>
</dbReference>
<gene>
    <name evidence="2" type="ORF">J416_10636</name>
</gene>
<feature type="transmembrane region" description="Helical" evidence="1">
    <location>
        <begin position="89"/>
        <end position="114"/>
    </location>
</feature>
<evidence type="ECO:0000313" key="2">
    <source>
        <dbReference type="EMBL" id="ENH96463.1"/>
    </source>
</evidence>
<comment type="caution">
    <text evidence="2">The sequence shown here is derived from an EMBL/GenBank/DDBJ whole genome shotgun (WGS) entry which is preliminary data.</text>
</comment>
<keyword evidence="1" id="KW-1133">Transmembrane helix</keyword>
<evidence type="ECO:0000256" key="1">
    <source>
        <dbReference type="SAM" id="Phobius"/>
    </source>
</evidence>
<evidence type="ECO:0000313" key="3">
    <source>
        <dbReference type="Proteomes" id="UP000012283"/>
    </source>
</evidence>
<sequence length="115" mass="13258">MIPVFSFVLLCLATFRLTRLVLYDKITAFIRTPFIEVEEQTLADGSIEETIYVREKGWKRWVGELLTCHWCFGMWMSLLLLAGFYYVPVIFLPIILVLAIAAVASIIEVMVGYFL</sequence>
<feature type="transmembrane region" description="Helical" evidence="1">
    <location>
        <begin position="61"/>
        <end position="82"/>
    </location>
</feature>
<dbReference type="RefSeq" id="WP_003470098.1">
    <property type="nucleotide sequence ID" value="NZ_APML01000042.1"/>
</dbReference>
<proteinExistence type="predicted"/>
<keyword evidence="3" id="KW-1185">Reference proteome</keyword>
<dbReference type="InterPro" id="IPR010773">
    <property type="entry name" value="Mycophage_PG1_Gp7"/>
</dbReference>
<reference evidence="2 3" key="1">
    <citation type="submission" date="2013-03" db="EMBL/GenBank/DDBJ databases">
        <title>Draft genome sequence of Gracibacillus halophilus YIM-C55.5, a moderately halophilic and thermophilic organism from the Xiaochaidamu salt lake.</title>
        <authorList>
            <person name="Sugumar T."/>
            <person name="Polireddy D.R."/>
            <person name="Antony A."/>
            <person name="Madhava Y.R."/>
            <person name="Sivakumar N."/>
        </authorList>
    </citation>
    <scope>NUCLEOTIDE SEQUENCE [LARGE SCALE GENOMIC DNA]</scope>
    <source>
        <strain evidence="2 3">YIM-C55.5</strain>
    </source>
</reference>
<protein>
    <submittedName>
        <fullName evidence="2">Putative sporulation protein</fullName>
    </submittedName>
</protein>
<dbReference type="eggNOG" id="ENOG5032RXN">
    <property type="taxonomic scope" value="Bacteria"/>
</dbReference>
<dbReference type="OrthoDB" id="4722315at2"/>
<organism evidence="2 3">
    <name type="scientific">Gracilibacillus halophilus YIM-C55.5</name>
    <dbReference type="NCBI Taxonomy" id="1308866"/>
    <lineage>
        <taxon>Bacteria</taxon>
        <taxon>Bacillati</taxon>
        <taxon>Bacillota</taxon>
        <taxon>Bacilli</taxon>
        <taxon>Bacillales</taxon>
        <taxon>Bacillaceae</taxon>
        <taxon>Gracilibacillus</taxon>
    </lineage>
</organism>
<dbReference type="AlphaFoldDB" id="N4W864"/>
<keyword evidence="1" id="KW-0472">Membrane</keyword>
<dbReference type="Pfam" id="PF07098">
    <property type="entry name" value="DUF1360"/>
    <property type="match status" value="1"/>
</dbReference>
<dbReference type="STRING" id="1308866.J416_10636"/>
<accession>N4W864</accession>
<name>N4W864_9BACI</name>
<keyword evidence="1" id="KW-0812">Transmembrane</keyword>
<dbReference type="PATRIC" id="fig|1308866.3.peg.2157"/>